<evidence type="ECO:0000256" key="1">
    <source>
        <dbReference type="SAM" id="Coils"/>
    </source>
</evidence>
<keyword evidence="4" id="KW-1185">Reference proteome</keyword>
<evidence type="ECO:0000256" key="2">
    <source>
        <dbReference type="SAM" id="MobiDB-lite"/>
    </source>
</evidence>
<accession>A0A7J7F5Q7</accession>
<dbReference type="PANTHER" id="PTHR34479:SF1">
    <property type="entry name" value="COILED-COIL DOMAIN-CONTAINING PROTEIN 30"/>
    <property type="match status" value="1"/>
</dbReference>
<name>A0A7J7F5Q7_DICBM</name>
<proteinExistence type="predicted"/>
<dbReference type="Proteomes" id="UP000551758">
    <property type="component" value="Unassembled WGS sequence"/>
</dbReference>
<feature type="region of interest" description="Disordered" evidence="2">
    <location>
        <begin position="102"/>
        <end position="145"/>
    </location>
</feature>
<gene>
    <name evidence="3" type="ORF">HPG69_012377</name>
</gene>
<feature type="compositionally biased region" description="Basic and acidic residues" evidence="2">
    <location>
        <begin position="110"/>
        <end position="145"/>
    </location>
</feature>
<reference evidence="3 4" key="1">
    <citation type="journal article" date="2020" name="Mol. Biol. Evol.">
        <title>Interspecific Gene Flow and the Evolution of Specialization in Black and White Rhinoceros.</title>
        <authorList>
            <person name="Moodley Y."/>
            <person name="Westbury M.V."/>
            <person name="Russo I.M."/>
            <person name="Gopalakrishnan S."/>
            <person name="Rakotoarivelo A."/>
            <person name="Olsen R.A."/>
            <person name="Prost S."/>
            <person name="Tunstall T."/>
            <person name="Ryder O.A."/>
            <person name="Dalen L."/>
            <person name="Bruford M.W."/>
        </authorList>
    </citation>
    <scope>NUCLEOTIDE SEQUENCE [LARGE SCALE GENOMIC DNA]</scope>
    <source>
        <strain evidence="3">SBR-YM</strain>
        <tissue evidence="3">Skin</tissue>
    </source>
</reference>
<dbReference type="AlphaFoldDB" id="A0A7J7F5Q7"/>
<dbReference type="EMBL" id="JACDTQ010001359">
    <property type="protein sequence ID" value="KAF5923287.1"/>
    <property type="molecule type" value="Genomic_DNA"/>
</dbReference>
<evidence type="ECO:0000313" key="3">
    <source>
        <dbReference type="EMBL" id="KAF5923287.1"/>
    </source>
</evidence>
<evidence type="ECO:0000313" key="4">
    <source>
        <dbReference type="Proteomes" id="UP000551758"/>
    </source>
</evidence>
<comment type="caution">
    <text evidence="3">The sequence shown here is derived from an EMBL/GenBank/DDBJ whole genome shotgun (WGS) entry which is preliminary data.</text>
</comment>
<keyword evidence="1" id="KW-0175">Coiled coil</keyword>
<feature type="coiled-coil region" evidence="1">
    <location>
        <begin position="14"/>
        <end position="41"/>
    </location>
</feature>
<dbReference type="InterPro" id="IPR052825">
    <property type="entry name" value="CCD-Prefoldin_beta-like"/>
</dbReference>
<dbReference type="PANTHER" id="PTHR34479">
    <property type="entry name" value="COILED-COIL DOMAIN-CONTAINING PROTEIN 30"/>
    <property type="match status" value="1"/>
</dbReference>
<organism evidence="3 4">
    <name type="scientific">Diceros bicornis minor</name>
    <name type="common">South-central black rhinoceros</name>
    <dbReference type="NCBI Taxonomy" id="77932"/>
    <lineage>
        <taxon>Eukaryota</taxon>
        <taxon>Metazoa</taxon>
        <taxon>Chordata</taxon>
        <taxon>Craniata</taxon>
        <taxon>Vertebrata</taxon>
        <taxon>Euteleostomi</taxon>
        <taxon>Mammalia</taxon>
        <taxon>Eutheria</taxon>
        <taxon>Laurasiatheria</taxon>
        <taxon>Perissodactyla</taxon>
        <taxon>Rhinocerotidae</taxon>
        <taxon>Diceros</taxon>
    </lineage>
</organism>
<protein>
    <submittedName>
        <fullName evidence="3">Uncharacterized protein</fullName>
    </submittedName>
</protein>
<feature type="non-terminal residue" evidence="3">
    <location>
        <position position="1"/>
    </location>
</feature>
<sequence>MQTITVTEERKAFSHGYEKENKQLRDEFKELQLKQEVQIKEIEEMLYREGLSDIALSSPSEQIAYLLVERSALLRKLELGDPKPESQRCMSSNLQKEFPQGKFEQIHQPLQREHQKHQEPVHQSKKNLSESHNEDLEKDKVSQNCLERDVEQVAQRLEMAREEIQRLTDALEGKEKEQSKL</sequence>